<dbReference type="InterPro" id="IPR044855">
    <property type="entry name" value="CoA-Trfase_III_dom3_sf"/>
</dbReference>
<evidence type="ECO:0000313" key="1">
    <source>
        <dbReference type="EMBL" id="MEJ6011032.1"/>
    </source>
</evidence>
<dbReference type="EMBL" id="JBBHJY010000007">
    <property type="protein sequence ID" value="MEJ6011032.1"/>
    <property type="molecule type" value="Genomic_DNA"/>
</dbReference>
<dbReference type="RefSeq" id="WP_339967895.1">
    <property type="nucleotide sequence ID" value="NZ_JBBHJY010000007.1"/>
</dbReference>
<keyword evidence="2" id="KW-1185">Reference proteome</keyword>
<reference evidence="1 2" key="1">
    <citation type="submission" date="2024-03" db="EMBL/GenBank/DDBJ databases">
        <authorList>
            <person name="Jo J.-H."/>
        </authorList>
    </citation>
    <scope>NUCLEOTIDE SEQUENCE [LARGE SCALE GENOMIC DNA]</scope>
    <source>
        <strain evidence="1 2">AS3R-12</strain>
    </source>
</reference>
<evidence type="ECO:0000313" key="2">
    <source>
        <dbReference type="Proteomes" id="UP001379235"/>
    </source>
</evidence>
<comment type="caution">
    <text evidence="1">The sequence shown here is derived from an EMBL/GenBank/DDBJ whole genome shotgun (WGS) entry which is preliminary data.</text>
</comment>
<dbReference type="SUPFAM" id="SSF89796">
    <property type="entry name" value="CoA-transferase family III (CaiB/BaiF)"/>
    <property type="match status" value="1"/>
</dbReference>
<organism evidence="1 2">
    <name type="scientific">Novosphingobium aquae</name>
    <dbReference type="NCBI Taxonomy" id="3133435"/>
    <lineage>
        <taxon>Bacteria</taxon>
        <taxon>Pseudomonadati</taxon>
        <taxon>Pseudomonadota</taxon>
        <taxon>Alphaproteobacteria</taxon>
        <taxon>Sphingomonadales</taxon>
        <taxon>Sphingomonadaceae</taxon>
        <taxon>Novosphingobium</taxon>
    </lineage>
</organism>
<name>A0ABU8SAV8_9SPHN</name>
<dbReference type="PANTHER" id="PTHR48228:SF5">
    <property type="entry name" value="ALPHA-METHYLACYL-COA RACEMASE"/>
    <property type="match status" value="1"/>
</dbReference>
<dbReference type="InterPro" id="IPR023606">
    <property type="entry name" value="CoA-Trfase_III_dom_1_sf"/>
</dbReference>
<dbReference type="Gene3D" id="3.30.1540.10">
    <property type="entry name" value="formyl-coa transferase, domain 3"/>
    <property type="match status" value="1"/>
</dbReference>
<protein>
    <submittedName>
        <fullName evidence="1">CaiB/BaiF CoA-transferase family protein</fullName>
    </submittedName>
</protein>
<sequence>MPTGPLSGIRLIEMDAIGPVPLCGMILSGLGAEIVRICRPGGQQAWSDVGDAVLLRGRTNVSLNLKSEEDRALLLDLVERADGIIEGARPGVMERLGLGPDECLARNPRLVYGRATGWGQQGPLRLTAGHDINYIAMTGALHAIAQAGQPPTIPLNLVGDYAGGTMFLALGMVSAILSAKASGKGQVVDVAMVDGVANLLSLFHAFIATGLWQDRPSANLLDGSAPFYRCYTCKGGGHVAVGALEPQFFAQLLAGLEIPADRYDQNDQTQWPAMIAQFTEIFLSRPRDEWEALFAGTDACVSPVLSMGEAMEHPANVSRQVFVTHAGVMQSVPAPRFSGTPGQINDSSSMTAPDVLAAWQQG</sequence>
<dbReference type="Gene3D" id="3.40.50.10540">
    <property type="entry name" value="Crotonobetainyl-coa:carnitine coa-transferase, domain 1"/>
    <property type="match status" value="1"/>
</dbReference>
<accession>A0ABU8SAV8</accession>
<dbReference type="Proteomes" id="UP001379235">
    <property type="component" value="Unassembled WGS sequence"/>
</dbReference>
<dbReference type="InterPro" id="IPR050509">
    <property type="entry name" value="CoA-transferase_III"/>
</dbReference>
<dbReference type="Pfam" id="PF02515">
    <property type="entry name" value="CoA_transf_3"/>
    <property type="match status" value="1"/>
</dbReference>
<gene>
    <name evidence="1" type="ORF">WG900_14005</name>
</gene>
<proteinExistence type="predicted"/>
<dbReference type="InterPro" id="IPR003673">
    <property type="entry name" value="CoA-Trfase_fam_III"/>
</dbReference>
<dbReference type="PANTHER" id="PTHR48228">
    <property type="entry name" value="SUCCINYL-COA--D-CITRAMALATE COA-TRANSFERASE"/>
    <property type="match status" value="1"/>
</dbReference>